<dbReference type="Proteomes" id="UP000196239">
    <property type="component" value="Chromosome 1"/>
</dbReference>
<accession>A0A128A2C6</accession>
<dbReference type="EMBL" id="LN890280">
    <property type="protein sequence ID" value="CUR51482.1"/>
    <property type="molecule type" value="Genomic_DNA"/>
</dbReference>
<proteinExistence type="predicted"/>
<sequence length="513" mass="57866">MMKIILVLVFLVSLGVVHQAHAIPSCNCVAFRMDDLQDYWLDDVQVGTINEFEHKNASLTVGIIGNYFGQDDKVVGSISNALGHDLPKFAVANHGWNHEHFNTFSRDEQSALIHNANQKISSILGILPNIFIAPYNAINNDTIISLLDNNMVYLSTNETQDTPPYVLSGAAFFRFPETAEIGDLNRENTAWVSVNHDQTYAAVLRSLVKYGFAVVLLHPQDYANKKSGPVYDNMINQTQIHELDLLIDKIRNDGYTMVTMDDISKNAIYDTKYPKWLDRNLDLYSKGNVTDADMTNSIEYLKSKKIISTSLAGGKYPLHQNIVTTYFWVGEPADADNSYNDNISSAWDGDWTSHYGGVDDPKNRNGYLPSQFTPKENPFYFALPYNDFYDNGTRKADSYGTVYWGSQQSWNDSESMLKNKWIEITKGNKTAYAQWEDSGPFVYDDSGYVFGNSSPENTLNHNAGLDVSPAVKDYINLQHGKNVVDWRFVDFGDVPDGPWKDVVTTSQVFHPQH</sequence>
<keyword evidence="3" id="KW-1185">Reference proteome</keyword>
<gene>
    <name evidence="2" type="ORF">NDEV_0717</name>
</gene>
<name>A0A128A2C6_9ARCH</name>
<dbReference type="Gene3D" id="3.20.20.370">
    <property type="entry name" value="Glycoside hydrolase/deacetylase"/>
    <property type="match status" value="1"/>
</dbReference>
<dbReference type="GO" id="GO:0005975">
    <property type="term" value="P:carbohydrate metabolic process"/>
    <property type="evidence" value="ECO:0007669"/>
    <property type="project" value="InterPro"/>
</dbReference>
<organism evidence="2 3">
    <name type="scientific">Nitrosotalea devaniterrae</name>
    <dbReference type="NCBI Taxonomy" id="1078905"/>
    <lineage>
        <taxon>Archaea</taxon>
        <taxon>Nitrososphaerota</taxon>
        <taxon>Nitrososphaeria</taxon>
        <taxon>Nitrosotaleales</taxon>
        <taxon>Nitrosotaleaceae</taxon>
        <taxon>Nitrosotalea</taxon>
    </lineage>
</organism>
<protein>
    <submittedName>
        <fullName evidence="2">Polysaccharide deacetylase</fullName>
    </submittedName>
</protein>
<dbReference type="SUPFAM" id="SSF88713">
    <property type="entry name" value="Glycoside hydrolase/deacetylase"/>
    <property type="match status" value="1"/>
</dbReference>
<evidence type="ECO:0000313" key="3">
    <source>
        <dbReference type="Proteomes" id="UP000196239"/>
    </source>
</evidence>
<dbReference type="GO" id="GO:0016810">
    <property type="term" value="F:hydrolase activity, acting on carbon-nitrogen (but not peptide) bonds"/>
    <property type="evidence" value="ECO:0007669"/>
    <property type="project" value="InterPro"/>
</dbReference>
<feature type="domain" description="NodB homology" evidence="1">
    <location>
        <begin position="55"/>
        <end position="144"/>
    </location>
</feature>
<evidence type="ECO:0000259" key="1">
    <source>
        <dbReference type="Pfam" id="PF01522"/>
    </source>
</evidence>
<dbReference type="KEGG" id="ndv:NDEV_0717"/>
<evidence type="ECO:0000313" key="2">
    <source>
        <dbReference type="EMBL" id="CUR51482.1"/>
    </source>
</evidence>
<dbReference type="InterPro" id="IPR011330">
    <property type="entry name" value="Glyco_hydro/deAcase_b/a-brl"/>
</dbReference>
<dbReference type="Pfam" id="PF01522">
    <property type="entry name" value="Polysacc_deac_1"/>
    <property type="match status" value="1"/>
</dbReference>
<dbReference type="InterPro" id="IPR002509">
    <property type="entry name" value="NODB_dom"/>
</dbReference>
<reference evidence="3" key="1">
    <citation type="submission" date="2015-10" db="EMBL/GenBank/DDBJ databases">
        <authorList>
            <person name="Lehtovirta-Morley L.E."/>
            <person name="Vieille C."/>
        </authorList>
    </citation>
    <scope>NUCLEOTIDE SEQUENCE [LARGE SCALE GENOMIC DNA]</scope>
</reference>
<dbReference type="AlphaFoldDB" id="A0A128A2C6"/>